<dbReference type="InterPro" id="IPR016924">
    <property type="entry name" value="UCP029543"/>
</dbReference>
<evidence type="ECO:0000256" key="2">
    <source>
        <dbReference type="SAM" id="SignalP"/>
    </source>
</evidence>
<evidence type="ECO:0000256" key="1">
    <source>
        <dbReference type="SAM" id="Phobius"/>
    </source>
</evidence>
<keyword evidence="1" id="KW-0472">Membrane</keyword>
<feature type="transmembrane region" description="Helical" evidence="1">
    <location>
        <begin position="101"/>
        <end position="121"/>
    </location>
</feature>
<keyword evidence="1" id="KW-1133">Transmembrane helix</keyword>
<gene>
    <name evidence="3" type="ORF">AACH00_00665</name>
</gene>
<comment type="caution">
    <text evidence="3">The sequence shown here is derived from an EMBL/GenBank/DDBJ whole genome shotgun (WGS) entry which is preliminary data.</text>
</comment>
<protein>
    <submittedName>
        <fullName evidence="3">PA2779 family protein</fullName>
    </submittedName>
</protein>
<organism evidence="3 4">
    <name type="scientific">Ideonella margarita</name>
    <dbReference type="NCBI Taxonomy" id="2984191"/>
    <lineage>
        <taxon>Bacteria</taxon>
        <taxon>Pseudomonadati</taxon>
        <taxon>Pseudomonadota</taxon>
        <taxon>Betaproteobacteria</taxon>
        <taxon>Burkholderiales</taxon>
        <taxon>Sphaerotilaceae</taxon>
        <taxon>Ideonella</taxon>
    </lineage>
</organism>
<evidence type="ECO:0000313" key="4">
    <source>
        <dbReference type="Proteomes" id="UP001379945"/>
    </source>
</evidence>
<name>A0ABU9C1L5_9BURK</name>
<proteinExistence type="predicted"/>
<feature type="chain" id="PRO_5046473892" evidence="2">
    <location>
        <begin position="28"/>
        <end position="131"/>
    </location>
</feature>
<dbReference type="Proteomes" id="UP001379945">
    <property type="component" value="Unassembled WGS sequence"/>
</dbReference>
<keyword evidence="2" id="KW-0732">Signal</keyword>
<dbReference type="NCBIfam" id="NF033919">
    <property type="entry name" value="PA2779_fam"/>
    <property type="match status" value="1"/>
</dbReference>
<keyword evidence="4" id="KW-1185">Reference proteome</keyword>
<dbReference type="InterPro" id="IPR046735">
    <property type="entry name" value="PA2779-like"/>
</dbReference>
<evidence type="ECO:0000313" key="3">
    <source>
        <dbReference type="EMBL" id="MEK8044851.1"/>
    </source>
</evidence>
<feature type="signal peptide" evidence="2">
    <location>
        <begin position="1"/>
        <end position="27"/>
    </location>
</feature>
<reference evidence="3 4" key="1">
    <citation type="submission" date="2024-04" db="EMBL/GenBank/DDBJ databases">
        <title>Novel species of the genus Ideonella isolated from streams.</title>
        <authorList>
            <person name="Lu H."/>
        </authorList>
    </citation>
    <scope>NUCLEOTIDE SEQUENCE [LARGE SCALE GENOMIC DNA]</scope>
    <source>
        <strain evidence="3 4">LYT19W</strain>
    </source>
</reference>
<dbReference type="RefSeq" id="WP_341397010.1">
    <property type="nucleotide sequence ID" value="NZ_JBBUTI010000001.1"/>
</dbReference>
<dbReference type="PIRSF" id="PIRSF029543">
    <property type="entry name" value="UCP029543"/>
    <property type="match status" value="1"/>
</dbReference>
<dbReference type="Pfam" id="PF20332">
    <property type="entry name" value="DUF6627"/>
    <property type="match status" value="1"/>
</dbReference>
<keyword evidence="1" id="KW-0812">Transmembrane</keyword>
<sequence length="131" mass="13650">MTRSSRPFTWLLAASLSFAGFASTAHAGVITTAELAAPAASQDAARAQVQAALERADVVAGLQARGVSVEEVQARVNAMSDAEAAWMAQQMDTAPAGAGDIIGTLVFIFVLLLVTDILGLTKVFPFTRSVR</sequence>
<accession>A0ABU9C1L5</accession>
<dbReference type="EMBL" id="JBBUTI010000001">
    <property type="protein sequence ID" value="MEK8044851.1"/>
    <property type="molecule type" value="Genomic_DNA"/>
</dbReference>